<keyword evidence="5" id="KW-1185">Reference proteome</keyword>
<dbReference type="InterPro" id="IPR038200">
    <property type="entry name" value="GW_dom_sf"/>
</dbReference>
<comment type="caution">
    <text evidence="4">The sequence shown here is derived from an EMBL/GenBank/DDBJ whole genome shotgun (WGS) entry which is preliminary data.</text>
</comment>
<evidence type="ECO:0000313" key="4">
    <source>
        <dbReference type="EMBL" id="MST86610.1"/>
    </source>
</evidence>
<evidence type="ECO:0000259" key="3">
    <source>
        <dbReference type="Pfam" id="PF13457"/>
    </source>
</evidence>
<sequence length="504" mass="55611">MKKTLLCAASLSALALLSLGLPAKASAATVTKAPGTKTVNIYAKVSAKGASKKVTTTSAFKYSKIQATASKKTKAGVYDYIYVNGRPVGWVKESWFTRNKISAASDVYRVKGDNNFNYKDALNYVADSHGTVVDPDSGAIKASYKNGKLTYSYGKIKKTVNVHWTSNPNTAVKASYDQGDFKLMKGPKESASTGKHTGTSAKWNAAHHYAPETTSNSWTSGGLTLRTNLWEPRNLSMAGNGWQQVGPVEEGLGVNGGWAYSTWYRNSGASDVKNAKGNLVAFNLPKLNKYTVQYLAPAAYLYKRLNFATFRNYCANIKVSPYMKLGHGQSIGVSKNYIYVLANYNKINNGDNAEEILQIRRSDLQINKMWTIRIKTASGTPRYFHNAAFSGDGTMYGLFHNGRGWYEYWTLKLVDNAWKVVKVTGTKGNFVKQVAGKSPVQGFTYGNGNFYVAFNNMIFKVKADGTYQKTWKHVTNRENEGLAYSGNTFYAQLAQRGEILSGKW</sequence>
<organism evidence="4 5">
    <name type="scientific">Lactobacillus porci</name>
    <dbReference type="NCBI Taxonomy" id="2012477"/>
    <lineage>
        <taxon>Bacteria</taxon>
        <taxon>Bacillati</taxon>
        <taxon>Bacillota</taxon>
        <taxon>Bacilli</taxon>
        <taxon>Lactobacillales</taxon>
        <taxon>Lactobacillaceae</taxon>
        <taxon>Lactobacillus</taxon>
    </lineage>
</organism>
<dbReference type="InterPro" id="IPR025987">
    <property type="entry name" value="GW_dom"/>
</dbReference>
<feature type="signal peptide" evidence="2">
    <location>
        <begin position="1"/>
        <end position="27"/>
    </location>
</feature>
<dbReference type="OrthoDB" id="2323955at2"/>
<reference evidence="4 5" key="1">
    <citation type="submission" date="2019-08" db="EMBL/GenBank/DDBJ databases">
        <title>In-depth cultivation of the pig gut microbiome towards novel bacterial diversity and tailored functional studies.</title>
        <authorList>
            <person name="Wylensek D."/>
            <person name="Hitch T.C.A."/>
            <person name="Clavel T."/>
        </authorList>
    </citation>
    <scope>NUCLEOTIDE SEQUENCE [LARGE SCALE GENOMIC DNA]</scope>
    <source>
        <strain evidence="4 5">Bifido-178-WT-2B</strain>
    </source>
</reference>
<keyword evidence="1 2" id="KW-0732">Signal</keyword>
<proteinExistence type="predicted"/>
<feature type="domain" description="GW" evidence="3">
    <location>
        <begin position="29"/>
        <end position="94"/>
    </location>
</feature>
<dbReference type="Pfam" id="PF13457">
    <property type="entry name" value="GW"/>
    <property type="match status" value="1"/>
</dbReference>
<name>A0A6A8MDJ6_9LACO</name>
<evidence type="ECO:0000313" key="5">
    <source>
        <dbReference type="Proteomes" id="UP000438120"/>
    </source>
</evidence>
<feature type="chain" id="PRO_5025566901" description="GW domain-containing protein" evidence="2">
    <location>
        <begin position="28"/>
        <end position="504"/>
    </location>
</feature>
<dbReference type="EMBL" id="VUMX01000005">
    <property type="protein sequence ID" value="MST86610.1"/>
    <property type="molecule type" value="Genomic_DNA"/>
</dbReference>
<evidence type="ECO:0000256" key="2">
    <source>
        <dbReference type="SAM" id="SignalP"/>
    </source>
</evidence>
<dbReference type="Proteomes" id="UP000438120">
    <property type="component" value="Unassembled WGS sequence"/>
</dbReference>
<dbReference type="SUPFAM" id="SSF82057">
    <property type="entry name" value="Prokaryotic SH3-related domain"/>
    <property type="match status" value="1"/>
</dbReference>
<protein>
    <recommendedName>
        <fullName evidence="3">GW domain-containing protein</fullName>
    </recommendedName>
</protein>
<accession>A0A6A8MDJ6</accession>
<gene>
    <name evidence="4" type="ORF">FYJ62_02880</name>
</gene>
<dbReference type="Gene3D" id="2.30.30.170">
    <property type="match status" value="1"/>
</dbReference>
<dbReference type="AlphaFoldDB" id="A0A6A8MDJ6"/>
<dbReference type="RefSeq" id="WP_154547556.1">
    <property type="nucleotide sequence ID" value="NZ_VUMX01000005.1"/>
</dbReference>
<evidence type="ECO:0000256" key="1">
    <source>
        <dbReference type="ARBA" id="ARBA00022729"/>
    </source>
</evidence>